<evidence type="ECO:0000259" key="9">
    <source>
        <dbReference type="PROSITE" id="PS00623"/>
    </source>
</evidence>
<evidence type="ECO:0000256" key="6">
    <source>
        <dbReference type="PIRSR" id="PIRSR000137-2"/>
    </source>
</evidence>
<protein>
    <submittedName>
        <fullName evidence="11">Alcohol oxidase</fullName>
    </submittedName>
</protein>
<dbReference type="SUPFAM" id="SSF51905">
    <property type="entry name" value="FAD/NAD(P)-binding domain"/>
    <property type="match status" value="1"/>
</dbReference>
<dbReference type="InterPro" id="IPR000172">
    <property type="entry name" value="GMC_OxRdtase_N"/>
</dbReference>
<feature type="chain" id="PRO_5023850800" evidence="8">
    <location>
        <begin position="20"/>
        <end position="660"/>
    </location>
</feature>
<dbReference type="InterPro" id="IPR036188">
    <property type="entry name" value="FAD/NAD-bd_sf"/>
</dbReference>
<dbReference type="Pfam" id="PF00732">
    <property type="entry name" value="GMC_oxred_N"/>
    <property type="match status" value="1"/>
</dbReference>
<feature type="domain" description="Glucose-methanol-choline oxidoreductase N-terminal" evidence="9">
    <location>
        <begin position="134"/>
        <end position="157"/>
    </location>
</feature>
<feature type="binding site" evidence="6">
    <location>
        <position position="136"/>
    </location>
    <ligand>
        <name>FAD</name>
        <dbReference type="ChEBI" id="CHEBI:57692"/>
    </ligand>
</feature>
<organism evidence="11">
    <name type="scientific">Ganoderma boninense</name>
    <dbReference type="NCBI Taxonomy" id="34458"/>
    <lineage>
        <taxon>Eukaryota</taxon>
        <taxon>Fungi</taxon>
        <taxon>Dikarya</taxon>
        <taxon>Basidiomycota</taxon>
        <taxon>Agaricomycotina</taxon>
        <taxon>Agaricomycetes</taxon>
        <taxon>Polyporales</taxon>
        <taxon>Polyporaceae</taxon>
        <taxon>Ganoderma</taxon>
    </lineage>
</organism>
<proteinExistence type="inferred from homology"/>
<keyword evidence="8" id="KW-0732">Signal</keyword>
<dbReference type="Gene3D" id="3.30.560.10">
    <property type="entry name" value="Glucose Oxidase, domain 3"/>
    <property type="match status" value="1"/>
</dbReference>
<dbReference type="PANTHER" id="PTHR11552">
    <property type="entry name" value="GLUCOSE-METHANOL-CHOLINE GMC OXIDOREDUCTASE"/>
    <property type="match status" value="1"/>
</dbReference>
<dbReference type="InterPro" id="IPR007867">
    <property type="entry name" value="GMC_OxRtase_C"/>
</dbReference>
<dbReference type="PIRSF" id="PIRSF000137">
    <property type="entry name" value="Alcohol_oxidase"/>
    <property type="match status" value="1"/>
</dbReference>
<evidence type="ECO:0000313" key="11">
    <source>
        <dbReference type="EMBL" id="VWO96845.1"/>
    </source>
</evidence>
<evidence type="ECO:0000256" key="3">
    <source>
        <dbReference type="ARBA" id="ARBA00022630"/>
    </source>
</evidence>
<dbReference type="GO" id="GO:0050660">
    <property type="term" value="F:flavin adenine dinucleotide binding"/>
    <property type="evidence" value="ECO:0007669"/>
    <property type="project" value="InterPro"/>
</dbReference>
<evidence type="ECO:0000256" key="8">
    <source>
        <dbReference type="SAM" id="SignalP"/>
    </source>
</evidence>
<dbReference type="Gene3D" id="3.50.50.60">
    <property type="entry name" value="FAD/NAD(P)-binding domain"/>
    <property type="match status" value="1"/>
</dbReference>
<comment type="similarity">
    <text evidence="2 7">Belongs to the GMC oxidoreductase family.</text>
</comment>
<feature type="signal peptide" evidence="8">
    <location>
        <begin position="1"/>
        <end position="19"/>
    </location>
</feature>
<gene>
    <name evidence="11" type="primary">Q9P304</name>
</gene>
<evidence type="ECO:0000256" key="4">
    <source>
        <dbReference type="ARBA" id="ARBA00022827"/>
    </source>
</evidence>
<evidence type="ECO:0000259" key="10">
    <source>
        <dbReference type="PROSITE" id="PS00624"/>
    </source>
</evidence>
<dbReference type="InterPro" id="IPR012132">
    <property type="entry name" value="GMC_OxRdtase"/>
</dbReference>
<feature type="domain" description="Glucose-methanol-choline oxidoreductase N-terminal" evidence="10">
    <location>
        <begin position="326"/>
        <end position="340"/>
    </location>
</feature>
<feature type="binding site" evidence="6">
    <location>
        <position position="284"/>
    </location>
    <ligand>
        <name>FAD</name>
        <dbReference type="ChEBI" id="CHEBI:57692"/>
    </ligand>
</feature>
<evidence type="ECO:0000256" key="7">
    <source>
        <dbReference type="RuleBase" id="RU003968"/>
    </source>
</evidence>
<feature type="active site" description="Proton acceptor" evidence="5">
    <location>
        <position position="605"/>
    </location>
</feature>
<reference evidence="11" key="1">
    <citation type="submission" date="2019-10" db="EMBL/GenBank/DDBJ databases">
        <authorList>
            <person name="Nor Muhammad N."/>
        </authorList>
    </citation>
    <scope>NUCLEOTIDE SEQUENCE</scope>
</reference>
<dbReference type="PANTHER" id="PTHR11552:SF147">
    <property type="entry name" value="CHOLINE DEHYDROGENASE, MITOCHONDRIAL"/>
    <property type="match status" value="1"/>
</dbReference>
<accession>A0A5K1JX80</accession>
<dbReference type="PROSITE" id="PS00623">
    <property type="entry name" value="GMC_OXRED_1"/>
    <property type="match status" value="1"/>
</dbReference>
<comment type="cofactor">
    <cofactor evidence="1 6">
        <name>FAD</name>
        <dbReference type="ChEBI" id="CHEBI:57692"/>
    </cofactor>
</comment>
<dbReference type="PROSITE" id="PS00624">
    <property type="entry name" value="GMC_OXRED_2"/>
    <property type="match status" value="1"/>
</dbReference>
<keyword evidence="4 6" id="KW-0274">FAD</keyword>
<dbReference type="EMBL" id="LR725959">
    <property type="protein sequence ID" value="VWO96845.1"/>
    <property type="molecule type" value="Genomic_DNA"/>
</dbReference>
<dbReference type="GO" id="GO:0016614">
    <property type="term" value="F:oxidoreductase activity, acting on CH-OH group of donors"/>
    <property type="evidence" value="ECO:0007669"/>
    <property type="project" value="InterPro"/>
</dbReference>
<dbReference type="Pfam" id="PF05199">
    <property type="entry name" value="GMC_oxred_C"/>
    <property type="match status" value="1"/>
</dbReference>
<evidence type="ECO:0000256" key="1">
    <source>
        <dbReference type="ARBA" id="ARBA00001974"/>
    </source>
</evidence>
<dbReference type="AlphaFoldDB" id="A0A5K1JX80"/>
<dbReference type="SUPFAM" id="SSF54373">
    <property type="entry name" value="FAD-linked reductases, C-terminal domain"/>
    <property type="match status" value="1"/>
</dbReference>
<keyword evidence="3 7" id="KW-0285">Flavoprotein</keyword>
<evidence type="ECO:0000256" key="5">
    <source>
        <dbReference type="PIRSR" id="PIRSR000137-1"/>
    </source>
</evidence>
<sequence>MGPALLPLLLIALSSRSLCAILQGTDDAFAHLSISQYDYVIVGAGAAGGVLANRLTEDEATKVLLVEAGSRYVFKERTTLLRKLTRGYIASDYNNTNIEIPWLAPVLTHSQFDWNYTTVPQEGMNNRSISYARGKVLGGSTSINYMIYTRASKDDWNRLASTTGDDGWSWSNILPYAKKLENFQPSPNVQNATSKFSVADHGTDGPVGAGLPQVSLAIDQLGLNAQQELSSEFKYNQDVNSGDMIGFSWTPFAIQDGARSNAARDYIQPVLSRSNLDVLVDTQVVKVLQTDMDGSTPIVTGVQLTAGTNEKRYNLTATKEVILSAGAIGTPHILLLSGIGPADELKKLGIESMVDLPAVGQNMQDHPLLTTNFQVSSNDTLDNLSLNTTLQAEQLSLWTTDRTGDFTLGACNQWAWQRLADDDPIFGKSNVTDPSAGLTSPHFQLIFSDLYIAFGGGAFPEGHFLTLISNLYTPMTRGSLTLNSTDPFTHPLINPGLLNDEAGFDIYTMRQALKAGRRFLAADAWKGWIVAEYGASANATSDADIDAYIRKNALVVNHVSGTVAMGKSGAMGRGAGALNPDFSVKGVKGLRVVDTSAFPYIPASHTMVPTYILAERASDLIKNSTLSSPPSSGNSASTQLAAPRLMFVLLALASLIFLTL</sequence>
<name>A0A5K1JX80_9APHY</name>
<feature type="active site" description="Proton donor" evidence="5">
    <location>
        <position position="558"/>
    </location>
</feature>
<evidence type="ECO:0000256" key="2">
    <source>
        <dbReference type="ARBA" id="ARBA00010790"/>
    </source>
</evidence>